<reference evidence="1" key="1">
    <citation type="submission" date="2018-02" db="EMBL/GenBank/DDBJ databases">
        <title>Rhizophora mucronata_Transcriptome.</title>
        <authorList>
            <person name="Meera S.P."/>
            <person name="Sreeshan A."/>
            <person name="Augustine A."/>
        </authorList>
    </citation>
    <scope>NUCLEOTIDE SEQUENCE</scope>
    <source>
        <tissue evidence="1">Leaf</tissue>
    </source>
</reference>
<protein>
    <submittedName>
        <fullName evidence="1">Uncharacterized protein</fullName>
    </submittedName>
</protein>
<proteinExistence type="predicted"/>
<dbReference type="EMBL" id="GGEC01090536">
    <property type="protein sequence ID" value="MBX71020.1"/>
    <property type="molecule type" value="Transcribed_RNA"/>
</dbReference>
<name>A0A2P2QVI1_RHIMU</name>
<evidence type="ECO:0000313" key="1">
    <source>
        <dbReference type="EMBL" id="MBX71020.1"/>
    </source>
</evidence>
<dbReference type="AlphaFoldDB" id="A0A2P2QVI1"/>
<organism evidence="1">
    <name type="scientific">Rhizophora mucronata</name>
    <name type="common">Asiatic mangrove</name>
    <dbReference type="NCBI Taxonomy" id="61149"/>
    <lineage>
        <taxon>Eukaryota</taxon>
        <taxon>Viridiplantae</taxon>
        <taxon>Streptophyta</taxon>
        <taxon>Embryophyta</taxon>
        <taxon>Tracheophyta</taxon>
        <taxon>Spermatophyta</taxon>
        <taxon>Magnoliopsida</taxon>
        <taxon>eudicotyledons</taxon>
        <taxon>Gunneridae</taxon>
        <taxon>Pentapetalae</taxon>
        <taxon>rosids</taxon>
        <taxon>fabids</taxon>
        <taxon>Malpighiales</taxon>
        <taxon>Rhizophoraceae</taxon>
        <taxon>Rhizophora</taxon>
    </lineage>
</organism>
<sequence length="28" mass="3101">MIDSSLINLSPMCLKGRLVHMPYCSSFG</sequence>
<accession>A0A2P2QVI1</accession>